<dbReference type="STRING" id="195883.A0A482XIE2"/>
<dbReference type="Proteomes" id="UP000291343">
    <property type="component" value="Unassembled WGS sequence"/>
</dbReference>
<dbReference type="InterPro" id="IPR028119">
    <property type="entry name" value="Snapin/Pallidin/Snn1"/>
</dbReference>
<dbReference type="PANTHER" id="PTHR31328">
    <property type="entry name" value="BIOGENESIS OF LYSOSOME-RELATED ORGANELLES COMPLEX 1 SUBUNIT 6"/>
    <property type="match status" value="1"/>
</dbReference>
<evidence type="ECO:0008006" key="4">
    <source>
        <dbReference type="Google" id="ProtNLM"/>
    </source>
</evidence>
<reference evidence="2 3" key="1">
    <citation type="journal article" date="2017" name="Gigascience">
        <title>Genome sequence of the small brown planthopper, Laodelphax striatellus.</title>
        <authorList>
            <person name="Zhu J."/>
            <person name="Jiang F."/>
            <person name="Wang X."/>
            <person name="Yang P."/>
            <person name="Bao Y."/>
            <person name="Zhao W."/>
            <person name="Wang W."/>
            <person name="Lu H."/>
            <person name="Wang Q."/>
            <person name="Cui N."/>
            <person name="Li J."/>
            <person name="Chen X."/>
            <person name="Luo L."/>
            <person name="Yu J."/>
            <person name="Kang L."/>
            <person name="Cui F."/>
        </authorList>
    </citation>
    <scope>NUCLEOTIDE SEQUENCE [LARGE SCALE GENOMIC DNA]</scope>
    <source>
        <strain evidence="2">Lst14</strain>
    </source>
</reference>
<evidence type="ECO:0000256" key="1">
    <source>
        <dbReference type="SAM" id="MobiDB-lite"/>
    </source>
</evidence>
<dbReference type="AlphaFoldDB" id="A0A482XIE2"/>
<comment type="caution">
    <text evidence="2">The sequence shown here is derived from an EMBL/GenBank/DDBJ whole genome shotgun (WGS) entry which is preliminary data.</text>
</comment>
<feature type="region of interest" description="Disordered" evidence="1">
    <location>
        <begin position="120"/>
        <end position="139"/>
    </location>
</feature>
<proteinExistence type="predicted"/>
<dbReference type="GO" id="GO:0030133">
    <property type="term" value="C:transport vesicle"/>
    <property type="evidence" value="ECO:0007669"/>
    <property type="project" value="TreeGrafter"/>
</dbReference>
<dbReference type="FunCoup" id="A0A482XIE2">
    <property type="interactions" value="482"/>
</dbReference>
<organism evidence="2 3">
    <name type="scientific">Laodelphax striatellus</name>
    <name type="common">Small brown planthopper</name>
    <name type="synonym">Delphax striatella</name>
    <dbReference type="NCBI Taxonomy" id="195883"/>
    <lineage>
        <taxon>Eukaryota</taxon>
        <taxon>Metazoa</taxon>
        <taxon>Ecdysozoa</taxon>
        <taxon>Arthropoda</taxon>
        <taxon>Hexapoda</taxon>
        <taxon>Insecta</taxon>
        <taxon>Pterygota</taxon>
        <taxon>Neoptera</taxon>
        <taxon>Paraneoptera</taxon>
        <taxon>Hemiptera</taxon>
        <taxon>Auchenorrhyncha</taxon>
        <taxon>Fulgoroidea</taxon>
        <taxon>Delphacidae</taxon>
        <taxon>Criomorphinae</taxon>
        <taxon>Laodelphax</taxon>
    </lineage>
</organism>
<protein>
    <recommendedName>
        <fullName evidence="4">Biogenesis of lysosome-related organelles complex 1 subunit 6</fullName>
    </recommendedName>
</protein>
<dbReference type="OrthoDB" id="19659at2759"/>
<gene>
    <name evidence="2" type="ORF">LSTR_LSTR014088</name>
</gene>
<dbReference type="SMR" id="A0A482XIE2"/>
<name>A0A482XIE2_LAOST</name>
<evidence type="ECO:0000313" key="2">
    <source>
        <dbReference type="EMBL" id="RZF45290.1"/>
    </source>
</evidence>
<dbReference type="PANTHER" id="PTHR31328:SF2">
    <property type="entry name" value="BIOGENESIS OF LYSOSOME-RELATED ORGANELLES COMPLEX 1 SUBUNIT 6"/>
    <property type="match status" value="1"/>
</dbReference>
<dbReference type="InParanoid" id="A0A482XIE2"/>
<evidence type="ECO:0000313" key="3">
    <source>
        <dbReference type="Proteomes" id="UP000291343"/>
    </source>
</evidence>
<keyword evidence="3" id="KW-1185">Reference proteome</keyword>
<dbReference type="EMBL" id="QKKF02009388">
    <property type="protein sequence ID" value="RZF45290.1"/>
    <property type="molecule type" value="Genomic_DNA"/>
</dbReference>
<accession>A0A482XIE2</accession>
<dbReference type="GO" id="GO:0031083">
    <property type="term" value="C:BLOC-1 complex"/>
    <property type="evidence" value="ECO:0007669"/>
    <property type="project" value="TreeGrafter"/>
</dbReference>
<sequence length="139" mass="16401">MEEDTTLCRSNFDLETINKLSRGIQEFQSEEFLNLRHLISEALSKQDQMVTNLTQTNKCNEFEENNDLSAMFAKTKSCDIKLKCLKRKMIELSNRSKSLKKRALYIHQTKQQETLNRIQEEDARVSREERMIAKPKIDK</sequence>
<dbReference type="Pfam" id="PF14712">
    <property type="entry name" value="Snapin_Pallidin"/>
    <property type="match status" value="1"/>
</dbReference>